<dbReference type="STRING" id="320771.Cflav_PD3713"/>
<dbReference type="AlphaFoldDB" id="B9XGE5"/>
<proteinExistence type="predicted"/>
<gene>
    <name evidence="2" type="ORF">Cflav_PD3713</name>
</gene>
<organism evidence="2 3">
    <name type="scientific">Pedosphaera parvula (strain Ellin514)</name>
    <dbReference type="NCBI Taxonomy" id="320771"/>
    <lineage>
        <taxon>Bacteria</taxon>
        <taxon>Pseudomonadati</taxon>
        <taxon>Verrucomicrobiota</taxon>
        <taxon>Pedosphaerae</taxon>
        <taxon>Pedosphaerales</taxon>
        <taxon>Pedosphaeraceae</taxon>
        <taxon>Pedosphaera</taxon>
    </lineage>
</organism>
<dbReference type="Proteomes" id="UP000003688">
    <property type="component" value="Unassembled WGS sequence"/>
</dbReference>
<dbReference type="OrthoDB" id="189783at2"/>
<dbReference type="RefSeq" id="WP_007414891.1">
    <property type="nucleotide sequence ID" value="NZ_ABOX02000012.1"/>
</dbReference>
<evidence type="ECO:0000313" key="3">
    <source>
        <dbReference type="Proteomes" id="UP000003688"/>
    </source>
</evidence>
<keyword evidence="1" id="KW-1133">Transmembrane helix</keyword>
<comment type="caution">
    <text evidence="2">The sequence shown here is derived from an EMBL/GenBank/DDBJ whole genome shotgun (WGS) entry which is preliminary data.</text>
</comment>
<reference evidence="2 3" key="1">
    <citation type="journal article" date="2011" name="J. Bacteriol.">
        <title>Genome sequence of 'Pedosphaera parvula' Ellin514, an aerobic Verrucomicrobial isolate from pasture soil.</title>
        <authorList>
            <person name="Kant R."/>
            <person name="van Passel M.W."/>
            <person name="Sangwan P."/>
            <person name="Palva A."/>
            <person name="Lucas S."/>
            <person name="Copeland A."/>
            <person name="Lapidus A."/>
            <person name="Glavina Del Rio T."/>
            <person name="Dalin E."/>
            <person name="Tice H."/>
            <person name="Bruce D."/>
            <person name="Goodwin L."/>
            <person name="Pitluck S."/>
            <person name="Chertkov O."/>
            <person name="Larimer F.W."/>
            <person name="Land M.L."/>
            <person name="Hauser L."/>
            <person name="Brettin T.S."/>
            <person name="Detter J.C."/>
            <person name="Han S."/>
            <person name="de Vos W.M."/>
            <person name="Janssen P.H."/>
            <person name="Smidt H."/>
        </authorList>
    </citation>
    <scope>NUCLEOTIDE SEQUENCE [LARGE SCALE GENOMIC DNA]</scope>
    <source>
        <strain evidence="2 3">Ellin514</strain>
    </source>
</reference>
<evidence type="ECO:0000313" key="2">
    <source>
        <dbReference type="EMBL" id="EEF60996.1"/>
    </source>
</evidence>
<name>B9XGE5_PEDPL</name>
<protein>
    <recommendedName>
        <fullName evidence="4">B box-type domain-containing protein</fullName>
    </recommendedName>
</protein>
<evidence type="ECO:0000256" key="1">
    <source>
        <dbReference type="SAM" id="Phobius"/>
    </source>
</evidence>
<keyword evidence="1" id="KW-0812">Transmembrane</keyword>
<keyword evidence="1" id="KW-0472">Membrane</keyword>
<feature type="transmembrane region" description="Helical" evidence="1">
    <location>
        <begin position="167"/>
        <end position="191"/>
    </location>
</feature>
<feature type="transmembrane region" description="Helical" evidence="1">
    <location>
        <begin position="123"/>
        <end position="155"/>
    </location>
</feature>
<sequence length="198" mass="21831">MNTSLVSCSNCNAFLLTDVFNLGRFVPCPNCGTPIQVQVFPALFRRAFEGKEAETIIEETEASCFYHPEKRAALPCDACGRFLCALCDCELNGQHLCPGCLESGKTKGKIKSLENHRTRYDSLALLLSLAPLTLCGLYVSFITAGLSLFVAIRYWNSPTSIVRRSKIRYILAIVISTLTLVGWGFLIYALIGSKMTSK</sequence>
<dbReference type="EMBL" id="ABOX02000012">
    <property type="protein sequence ID" value="EEF60996.1"/>
    <property type="molecule type" value="Genomic_DNA"/>
</dbReference>
<keyword evidence="3" id="KW-1185">Reference proteome</keyword>
<evidence type="ECO:0008006" key="4">
    <source>
        <dbReference type="Google" id="ProtNLM"/>
    </source>
</evidence>
<accession>B9XGE5</accession>